<comment type="caution">
    <text evidence="12">The sequence shown here is derived from an EMBL/GenBank/DDBJ whole genome shotgun (WGS) entry which is preliminary data.</text>
</comment>
<evidence type="ECO:0000256" key="3">
    <source>
        <dbReference type="ARBA" id="ARBA00022692"/>
    </source>
</evidence>
<dbReference type="PROSITE" id="PS50262">
    <property type="entry name" value="G_PROTEIN_RECEP_F1_2"/>
    <property type="match status" value="1"/>
</dbReference>
<reference evidence="12 13" key="1">
    <citation type="journal article" date="2023" name="J. Hered.">
        <title>Chromosome-level genome of the wood stork (Mycteria americana) provides insight into avian chromosome evolution.</title>
        <authorList>
            <person name="Flamio R. Jr."/>
            <person name="Ramstad K.M."/>
        </authorList>
    </citation>
    <scope>NUCLEOTIDE SEQUENCE [LARGE SCALE GENOMIC DNA]</scope>
    <source>
        <strain evidence="12">JAX WOST 10</strain>
    </source>
</reference>
<dbReference type="PANTHER" id="PTHR26454">
    <property type="entry name" value="OLFACTORY RECEPTOR"/>
    <property type="match status" value="1"/>
</dbReference>
<dbReference type="GO" id="GO:0004984">
    <property type="term" value="F:olfactory receptor activity"/>
    <property type="evidence" value="ECO:0007669"/>
    <property type="project" value="InterPro"/>
</dbReference>
<keyword evidence="2" id="KW-1003">Cell membrane</keyword>
<feature type="transmembrane region" description="Helical" evidence="10">
    <location>
        <begin position="335"/>
        <end position="360"/>
    </location>
</feature>
<evidence type="ECO:0000256" key="9">
    <source>
        <dbReference type="ARBA" id="ARBA00023224"/>
    </source>
</evidence>
<keyword evidence="4" id="KW-0552">Olfaction</keyword>
<dbReference type="AlphaFoldDB" id="A0AAN7MLT3"/>
<dbReference type="PRINTS" id="PR00245">
    <property type="entry name" value="OLFACTORYR"/>
</dbReference>
<dbReference type="Proteomes" id="UP001333110">
    <property type="component" value="Unassembled WGS sequence"/>
</dbReference>
<gene>
    <name evidence="12" type="ORF">QYF61_005816</name>
</gene>
<organism evidence="12 13">
    <name type="scientific">Mycteria americana</name>
    <name type="common">Wood stork</name>
    <dbReference type="NCBI Taxonomy" id="33587"/>
    <lineage>
        <taxon>Eukaryota</taxon>
        <taxon>Metazoa</taxon>
        <taxon>Chordata</taxon>
        <taxon>Craniata</taxon>
        <taxon>Vertebrata</taxon>
        <taxon>Euteleostomi</taxon>
        <taxon>Archelosauria</taxon>
        <taxon>Archosauria</taxon>
        <taxon>Dinosauria</taxon>
        <taxon>Saurischia</taxon>
        <taxon>Theropoda</taxon>
        <taxon>Coelurosauria</taxon>
        <taxon>Aves</taxon>
        <taxon>Neognathae</taxon>
        <taxon>Neoaves</taxon>
        <taxon>Aequornithes</taxon>
        <taxon>Ciconiiformes</taxon>
        <taxon>Ciconiidae</taxon>
        <taxon>Mycteria</taxon>
    </lineage>
</organism>
<dbReference type="PANTHER" id="PTHR26454:SF18">
    <property type="entry name" value="OLFACTORY RECEPTOR 6C76"/>
    <property type="match status" value="1"/>
</dbReference>
<evidence type="ECO:0000313" key="13">
    <source>
        <dbReference type="Proteomes" id="UP001333110"/>
    </source>
</evidence>
<feature type="transmembrane region" description="Helical" evidence="10">
    <location>
        <begin position="196"/>
        <end position="214"/>
    </location>
</feature>
<dbReference type="CDD" id="cd15912">
    <property type="entry name" value="7tmA_OR6C-like"/>
    <property type="match status" value="1"/>
</dbReference>
<keyword evidence="7 10" id="KW-0472">Membrane</keyword>
<evidence type="ECO:0000256" key="4">
    <source>
        <dbReference type="ARBA" id="ARBA00022725"/>
    </source>
</evidence>
<feature type="transmembrane region" description="Helical" evidence="10">
    <location>
        <begin position="276"/>
        <end position="300"/>
    </location>
</feature>
<keyword evidence="13" id="KW-1185">Reference proteome</keyword>
<keyword evidence="3 10" id="KW-0812">Transmembrane</keyword>
<name>A0AAN7MLT3_MYCAM</name>
<dbReference type="Pfam" id="PF13853">
    <property type="entry name" value="7tm_4"/>
    <property type="match status" value="1"/>
</dbReference>
<proteinExistence type="predicted"/>
<dbReference type="InterPro" id="IPR047132">
    <property type="entry name" value="Olfact_rcpt_6C-like"/>
</dbReference>
<dbReference type="EMBL" id="JAUNZN010000024">
    <property type="protein sequence ID" value="KAK4808499.1"/>
    <property type="molecule type" value="Genomic_DNA"/>
</dbReference>
<feature type="transmembrane region" description="Helical" evidence="10">
    <location>
        <begin position="234"/>
        <end position="256"/>
    </location>
</feature>
<evidence type="ECO:0000313" key="12">
    <source>
        <dbReference type="EMBL" id="KAK4808499.1"/>
    </source>
</evidence>
<dbReference type="PRINTS" id="PR00237">
    <property type="entry name" value="GPCRRHODOPSN"/>
</dbReference>
<dbReference type="GO" id="GO:0004930">
    <property type="term" value="F:G protein-coupled receptor activity"/>
    <property type="evidence" value="ECO:0007669"/>
    <property type="project" value="UniProtKB-KW"/>
</dbReference>
<evidence type="ECO:0000256" key="2">
    <source>
        <dbReference type="ARBA" id="ARBA00022475"/>
    </source>
</evidence>
<feature type="transmembrane region" description="Helical" evidence="10">
    <location>
        <begin position="372"/>
        <end position="396"/>
    </location>
</feature>
<evidence type="ECO:0000256" key="5">
    <source>
        <dbReference type="ARBA" id="ARBA00022989"/>
    </source>
</evidence>
<feature type="transmembrane region" description="Helical" evidence="10">
    <location>
        <begin position="408"/>
        <end position="427"/>
    </location>
</feature>
<dbReference type="GO" id="GO:0005886">
    <property type="term" value="C:plasma membrane"/>
    <property type="evidence" value="ECO:0007669"/>
    <property type="project" value="UniProtKB-SubCell"/>
</dbReference>
<keyword evidence="4" id="KW-0716">Sensory transduction</keyword>
<evidence type="ECO:0000256" key="10">
    <source>
        <dbReference type="SAM" id="Phobius"/>
    </source>
</evidence>
<dbReference type="InterPro" id="IPR000276">
    <property type="entry name" value="GPCR_Rhodpsn"/>
</dbReference>
<dbReference type="InterPro" id="IPR000725">
    <property type="entry name" value="Olfact_rcpt"/>
</dbReference>
<keyword evidence="9" id="KW-0807">Transducer</keyword>
<comment type="subcellular location">
    <subcellularLocation>
        <location evidence="1">Cell membrane</location>
        <topology evidence="1">Multi-pass membrane protein</topology>
    </subcellularLocation>
</comment>
<dbReference type="Gene3D" id="1.20.1070.10">
    <property type="entry name" value="Rhodopsin 7-helix transmembrane proteins"/>
    <property type="match status" value="1"/>
</dbReference>
<protein>
    <recommendedName>
        <fullName evidence="11">G-protein coupled receptors family 1 profile domain-containing protein</fullName>
    </recommendedName>
</protein>
<dbReference type="FunFam" id="1.20.1070.10:FF:000013">
    <property type="entry name" value="Olfactory receptor"/>
    <property type="match status" value="1"/>
</dbReference>
<accession>A0AAN7MLT3</accession>
<feature type="domain" description="G-protein coupled receptors family 1 profile" evidence="11">
    <location>
        <begin position="177"/>
        <end position="425"/>
    </location>
</feature>
<evidence type="ECO:0000256" key="8">
    <source>
        <dbReference type="ARBA" id="ARBA00023170"/>
    </source>
</evidence>
<evidence type="ECO:0000256" key="7">
    <source>
        <dbReference type="ARBA" id="ARBA00023136"/>
    </source>
</evidence>
<evidence type="ECO:0000259" key="11">
    <source>
        <dbReference type="PROSITE" id="PS50262"/>
    </source>
</evidence>
<keyword evidence="6" id="KW-0297">G-protein coupled receptor</keyword>
<dbReference type="InterPro" id="IPR017452">
    <property type="entry name" value="GPCR_Rhodpsn_7TM"/>
</dbReference>
<keyword evidence="5 10" id="KW-1133">Transmembrane helix</keyword>
<evidence type="ECO:0000256" key="6">
    <source>
        <dbReference type="ARBA" id="ARBA00023040"/>
    </source>
</evidence>
<dbReference type="SUPFAM" id="SSF81321">
    <property type="entry name" value="Family A G protein-coupled receptor-like"/>
    <property type="match status" value="1"/>
</dbReference>
<feature type="transmembrane region" description="Helical" evidence="10">
    <location>
        <begin position="158"/>
        <end position="184"/>
    </location>
</feature>
<keyword evidence="8" id="KW-0675">Receptor</keyword>
<sequence>MELLEQVQRRAMKMIRGLEHLSYEDRLRELGLFSLEKRRLRGDLIAAFQYLKGAYRKDGDKLFSEACCDRTRSNGFKLRKGRFRLDLRKKFFKMRVVKHWNRLPREVVEAPSLETFQAFISASWNIFNIFFLTIFQLSEMNQTTVVEFIRLGLTSNHFLEIILFAILFVAFLLILLGNIAVITFTLVDQHLYIPMYFFLRNFSLVEICFTSTFIPRTLYSLLTGAKPISLSGCFLQLSLYFILAICTFFHIALMSFDCYMAMCHPLHYATFMSNRFCLHLVLGCWVVSFFLVFSPLTIILRLPFCRPIINHFYCDIAPLLQLSCTDTGLIEKVMLVTSVLILPGILSVTAFSYAYIVYIVTHIQSSASRKKAFSTCSAHLIVVAMLYSSSILRYIGPSQQGGRDFDKVVSFLYCMITQLCSPYIYTLQNEKVKQSLKDLVARCFVGSDGILKSGATKQ</sequence>
<evidence type="ECO:0000256" key="1">
    <source>
        <dbReference type="ARBA" id="ARBA00004651"/>
    </source>
</evidence>